<dbReference type="RefSeq" id="WP_050431026.1">
    <property type="nucleotide sequence ID" value="NZ_CP012159.1"/>
</dbReference>
<dbReference type="Proteomes" id="UP000067626">
    <property type="component" value="Chromosome"/>
</dbReference>
<dbReference type="CDD" id="cd00060">
    <property type="entry name" value="FHA"/>
    <property type="match status" value="1"/>
</dbReference>
<evidence type="ECO:0000259" key="1">
    <source>
        <dbReference type="PROSITE" id="PS50006"/>
    </source>
</evidence>
<dbReference type="PROSITE" id="PS50006">
    <property type="entry name" value="FHA_DOMAIN"/>
    <property type="match status" value="1"/>
</dbReference>
<gene>
    <name evidence="2" type="ORF">CMC5_029920</name>
</gene>
<dbReference type="STRING" id="52.CMC5_029920"/>
<dbReference type="Pfam" id="PF00498">
    <property type="entry name" value="FHA"/>
    <property type="match status" value="1"/>
</dbReference>
<dbReference type="EMBL" id="CP012159">
    <property type="protein sequence ID" value="AKT38846.1"/>
    <property type="molecule type" value="Genomic_DNA"/>
</dbReference>
<accession>A0A0K1ED91</accession>
<dbReference type="InterPro" id="IPR000253">
    <property type="entry name" value="FHA_dom"/>
</dbReference>
<dbReference type="OrthoDB" id="955748at2"/>
<dbReference type="InterPro" id="IPR025391">
    <property type="entry name" value="DUF4123"/>
</dbReference>
<dbReference type="Gene3D" id="2.60.200.20">
    <property type="match status" value="1"/>
</dbReference>
<dbReference type="SUPFAM" id="SSF49879">
    <property type="entry name" value="SMAD/FHA domain"/>
    <property type="match status" value="1"/>
</dbReference>
<proteinExistence type="predicted"/>
<keyword evidence="3" id="KW-1185">Reference proteome</keyword>
<organism evidence="2 3">
    <name type="scientific">Chondromyces crocatus</name>
    <dbReference type="NCBI Taxonomy" id="52"/>
    <lineage>
        <taxon>Bacteria</taxon>
        <taxon>Pseudomonadati</taxon>
        <taxon>Myxococcota</taxon>
        <taxon>Polyangia</taxon>
        <taxon>Polyangiales</taxon>
        <taxon>Polyangiaceae</taxon>
        <taxon>Chondromyces</taxon>
    </lineage>
</organism>
<name>A0A0K1ED91_CHOCO</name>
<evidence type="ECO:0000313" key="3">
    <source>
        <dbReference type="Proteomes" id="UP000067626"/>
    </source>
</evidence>
<feature type="domain" description="FHA" evidence="1">
    <location>
        <begin position="28"/>
        <end position="78"/>
    </location>
</feature>
<dbReference type="Pfam" id="PF13503">
    <property type="entry name" value="DUF4123"/>
    <property type="match status" value="1"/>
</dbReference>
<sequence length="293" mass="32666">MNPPRLIVEVRWGKLAGTKTALASGDALTVGRTDLADLIVGHDSEMSGAHFELAWRDGVCSVRDLESISGTRLGGESVTEAEVPHGSWIQAGATDFMVYVEGNSKPPRKVLSEQERAREEVRLDAAHRALATLRQKAAEAPLYAVVDGARDTRILGILREHVERLQSLYDGLKGEVMEEIAPYLVGPMQPDSQLLDRLVLEGWGKRWGIWCTSDEPFVEVRRHWRRFLMVDLEESGERVYFRFYDPGVLRVFWGTCDQAQLSSLSADLTAIFVEAKDHAFVSLPLVLAGRHDA</sequence>
<dbReference type="AlphaFoldDB" id="A0A0K1ED91"/>
<protein>
    <recommendedName>
        <fullName evidence="1">FHA domain-containing protein</fullName>
    </recommendedName>
</protein>
<dbReference type="KEGG" id="ccro:CMC5_029920"/>
<reference evidence="2 3" key="1">
    <citation type="submission" date="2015-07" db="EMBL/GenBank/DDBJ databases">
        <title>Genome analysis of myxobacterium Chondromyces crocatus Cm c5 reveals a high potential for natural compound synthesis and the genetic basis for the loss of fruiting body formation.</title>
        <authorList>
            <person name="Zaburannyi N."/>
            <person name="Bunk B."/>
            <person name="Maier J."/>
            <person name="Overmann J."/>
            <person name="Mueller R."/>
        </authorList>
    </citation>
    <scope>NUCLEOTIDE SEQUENCE [LARGE SCALE GENOMIC DNA]</scope>
    <source>
        <strain evidence="2 3">Cm c5</strain>
    </source>
</reference>
<dbReference type="InterPro" id="IPR008984">
    <property type="entry name" value="SMAD_FHA_dom_sf"/>
</dbReference>
<evidence type="ECO:0000313" key="2">
    <source>
        <dbReference type="EMBL" id="AKT38846.1"/>
    </source>
</evidence>